<evidence type="ECO:0000313" key="5">
    <source>
        <dbReference type="Proteomes" id="UP000320475"/>
    </source>
</evidence>
<dbReference type="OrthoDB" id="79171at2759"/>
<dbReference type="EMBL" id="QEAN01000118">
    <property type="protein sequence ID" value="TPX47343.1"/>
    <property type="molecule type" value="Genomic_DNA"/>
</dbReference>
<feature type="compositionally biased region" description="Basic and acidic residues" evidence="1">
    <location>
        <begin position="193"/>
        <end position="202"/>
    </location>
</feature>
<dbReference type="STRING" id="286115.A0A507D762"/>
<dbReference type="EMBL" id="QEAM01000049">
    <property type="protein sequence ID" value="TPX48590.1"/>
    <property type="molecule type" value="Genomic_DNA"/>
</dbReference>
<keyword evidence="4" id="KW-1185">Reference proteome</keyword>
<evidence type="ECO:0000313" key="2">
    <source>
        <dbReference type="EMBL" id="TPX47343.1"/>
    </source>
</evidence>
<gene>
    <name evidence="3" type="ORF">SeLEV6574_g01938</name>
    <name evidence="2" type="ORF">SeMB42_g03349</name>
</gene>
<dbReference type="Proteomes" id="UP000320475">
    <property type="component" value="Unassembled WGS sequence"/>
</dbReference>
<feature type="compositionally biased region" description="Basic residues" evidence="1">
    <location>
        <begin position="214"/>
        <end position="224"/>
    </location>
</feature>
<feature type="compositionally biased region" description="Low complexity" evidence="1">
    <location>
        <begin position="47"/>
        <end position="63"/>
    </location>
</feature>
<feature type="region of interest" description="Disordered" evidence="1">
    <location>
        <begin position="102"/>
        <end position="233"/>
    </location>
</feature>
<evidence type="ECO:0000256" key="1">
    <source>
        <dbReference type="SAM" id="MobiDB-lite"/>
    </source>
</evidence>
<comment type="caution">
    <text evidence="2">The sequence shown here is derived from an EMBL/GenBank/DDBJ whole genome shotgun (WGS) entry which is preliminary data.</text>
</comment>
<sequence>MSAEEYEYQLQQVEEVLKADPTNSELLKLRASLTELIQLVHATNNVSSASSYKKQSSSSTATSNVGGGKEGSELGSIQWSKGQRVMAKYKDGLFYEAVVDSIHGDRPVPPPPSIPSIACIGSNSNKKAGEVSPLSSALALDAANKKRSSESVFGPPPSLDRKKAKSGAGTTNGSHSNGGGNGAQQTSSKPNKKKEDKEEVVKQKAWLAFAAKGGSKKAAAHTKKSMFSTPDDPLARVGIIGKPSAQNLTQFKDRTKHIFDA</sequence>
<protein>
    <recommendedName>
        <fullName evidence="6">Tudor domain-containing protein</fullName>
    </recommendedName>
</protein>
<evidence type="ECO:0000313" key="3">
    <source>
        <dbReference type="EMBL" id="TPX48590.1"/>
    </source>
</evidence>
<evidence type="ECO:0000313" key="4">
    <source>
        <dbReference type="Proteomes" id="UP000317494"/>
    </source>
</evidence>
<dbReference type="VEuPathDB" id="FungiDB:SeMB42_g03349"/>
<feature type="compositionally biased region" description="Low complexity" evidence="1">
    <location>
        <begin position="166"/>
        <end position="175"/>
    </location>
</feature>
<name>A0A507D762_9FUNG</name>
<feature type="compositionally biased region" description="Low complexity" evidence="1">
    <location>
        <begin position="132"/>
        <end position="142"/>
    </location>
</feature>
<organism evidence="2 4">
    <name type="scientific">Synchytrium endobioticum</name>
    <dbReference type="NCBI Taxonomy" id="286115"/>
    <lineage>
        <taxon>Eukaryota</taxon>
        <taxon>Fungi</taxon>
        <taxon>Fungi incertae sedis</taxon>
        <taxon>Chytridiomycota</taxon>
        <taxon>Chytridiomycota incertae sedis</taxon>
        <taxon>Chytridiomycetes</taxon>
        <taxon>Synchytriales</taxon>
        <taxon>Synchytriaceae</taxon>
        <taxon>Synchytrium</taxon>
    </lineage>
</organism>
<proteinExistence type="predicted"/>
<evidence type="ECO:0008006" key="6">
    <source>
        <dbReference type="Google" id="ProtNLM"/>
    </source>
</evidence>
<feature type="region of interest" description="Disordered" evidence="1">
    <location>
        <begin position="45"/>
        <end position="77"/>
    </location>
</feature>
<reference evidence="4 5" key="1">
    <citation type="journal article" date="2019" name="Sci. Rep.">
        <title>Comparative genomics of chytrid fungi reveal insights into the obligate biotrophic and pathogenic lifestyle of Synchytrium endobioticum.</title>
        <authorList>
            <person name="van de Vossenberg B.T.L.H."/>
            <person name="Warris S."/>
            <person name="Nguyen H.D.T."/>
            <person name="van Gent-Pelzer M.P.E."/>
            <person name="Joly D.L."/>
            <person name="van de Geest H.C."/>
            <person name="Bonants P.J.M."/>
            <person name="Smith D.S."/>
            <person name="Levesque C.A."/>
            <person name="van der Lee T.A.J."/>
        </authorList>
    </citation>
    <scope>NUCLEOTIDE SEQUENCE [LARGE SCALE GENOMIC DNA]</scope>
    <source>
        <strain evidence="3 5">LEV6574</strain>
        <strain evidence="2 4">MB42</strain>
    </source>
</reference>
<dbReference type="Proteomes" id="UP000317494">
    <property type="component" value="Unassembled WGS sequence"/>
</dbReference>
<dbReference type="AlphaFoldDB" id="A0A507D762"/>
<accession>A0A507D762</accession>
<dbReference type="Gene3D" id="2.30.30.140">
    <property type="match status" value="1"/>
</dbReference>